<dbReference type="NCBIfam" id="NF037994">
    <property type="entry name" value="DcuC_1"/>
    <property type="match status" value="1"/>
</dbReference>
<name>A0A2X2CRK4_PROMI</name>
<keyword evidence="6 8" id="KW-1133">Transmembrane helix</keyword>
<evidence type="ECO:0000313" key="9">
    <source>
        <dbReference type="EMBL" id="SPZ02655.1"/>
    </source>
</evidence>
<dbReference type="InterPro" id="IPR018385">
    <property type="entry name" value="C4_dicarb_anaerob_car-like"/>
</dbReference>
<evidence type="ECO:0000256" key="1">
    <source>
        <dbReference type="ARBA" id="ARBA00004651"/>
    </source>
</evidence>
<organism evidence="9 10">
    <name type="scientific">Proteus mirabilis</name>
    <dbReference type="NCBI Taxonomy" id="584"/>
    <lineage>
        <taxon>Bacteria</taxon>
        <taxon>Pseudomonadati</taxon>
        <taxon>Pseudomonadota</taxon>
        <taxon>Gammaproteobacteria</taxon>
        <taxon>Enterobacterales</taxon>
        <taxon>Morganellaceae</taxon>
        <taxon>Proteus</taxon>
    </lineage>
</organism>
<evidence type="ECO:0000256" key="6">
    <source>
        <dbReference type="ARBA" id="ARBA00022989"/>
    </source>
</evidence>
<feature type="transmembrane region" description="Helical" evidence="8">
    <location>
        <begin position="142"/>
        <end position="161"/>
    </location>
</feature>
<dbReference type="NCBIfam" id="TIGR00771">
    <property type="entry name" value="DcuC"/>
    <property type="match status" value="1"/>
</dbReference>
<dbReference type="GO" id="GO:0005886">
    <property type="term" value="C:plasma membrane"/>
    <property type="evidence" value="ECO:0007669"/>
    <property type="project" value="UniProtKB-SubCell"/>
</dbReference>
<dbReference type="Proteomes" id="UP000251485">
    <property type="component" value="Unassembled WGS sequence"/>
</dbReference>
<keyword evidence="4" id="KW-1003">Cell membrane</keyword>
<dbReference type="InterPro" id="IPR004669">
    <property type="entry name" value="C4_dicarb_anaerob_car"/>
</dbReference>
<protein>
    <submittedName>
        <fullName evidence="9">C4-dicarboxylate transporter DcuC</fullName>
    </submittedName>
</protein>
<evidence type="ECO:0000256" key="4">
    <source>
        <dbReference type="ARBA" id="ARBA00022475"/>
    </source>
</evidence>
<sequence length="166" mass="17161">MLKKFLPVLEVAYRGMADAFAQVVMLLVAAGVFAQGLTTVGFIHALIDGAQSLGSGAIVMMIALVLITMLAAMTTGSGNAPFYAFVELIPRLASNMGVNPAYLTIPMLQASNLGRTLSPVSGVVVAVSGMAKISPFEVMKRVSVPVLVGLVIVIVATEILVPSTLG</sequence>
<gene>
    <name evidence="9" type="primary">dcuC_3</name>
    <name evidence="9" type="ORF">NCTC10975_04625</name>
</gene>
<evidence type="ECO:0000256" key="3">
    <source>
        <dbReference type="ARBA" id="ARBA00022448"/>
    </source>
</evidence>
<keyword evidence="5 8" id="KW-0812">Transmembrane</keyword>
<feature type="transmembrane region" description="Helical" evidence="8">
    <location>
        <begin position="20"/>
        <end position="47"/>
    </location>
</feature>
<proteinExistence type="inferred from homology"/>
<comment type="similarity">
    <text evidence="2">Belongs to the DcuC/DcuD transporter (TC 2.A.61) family.</text>
</comment>
<dbReference type="PANTHER" id="PTHR42002">
    <property type="entry name" value="ANAEROBIC C4-DICARBOXYLATE TRANSPORTER DCUC-RELATED"/>
    <property type="match status" value="1"/>
</dbReference>
<dbReference type="GO" id="GO:0015556">
    <property type="term" value="F:C4-dicarboxylate transmembrane transporter activity"/>
    <property type="evidence" value="ECO:0007669"/>
    <property type="project" value="InterPro"/>
</dbReference>
<feature type="transmembrane region" description="Helical" evidence="8">
    <location>
        <begin position="53"/>
        <end position="73"/>
    </location>
</feature>
<evidence type="ECO:0000256" key="7">
    <source>
        <dbReference type="ARBA" id="ARBA00023136"/>
    </source>
</evidence>
<dbReference type="PANTHER" id="PTHR42002:SF2">
    <property type="entry name" value="ANAEROBIC C4-DICARBOXYLATE TRANSPORTER DCUC-RELATED"/>
    <property type="match status" value="1"/>
</dbReference>
<keyword evidence="3" id="KW-0813">Transport</keyword>
<dbReference type="AlphaFoldDB" id="A0A2X2CRK4"/>
<dbReference type="Pfam" id="PF03606">
    <property type="entry name" value="DcuC"/>
    <property type="match status" value="1"/>
</dbReference>
<evidence type="ECO:0000256" key="5">
    <source>
        <dbReference type="ARBA" id="ARBA00022692"/>
    </source>
</evidence>
<accession>A0A2X2CRK4</accession>
<keyword evidence="7 8" id="KW-0472">Membrane</keyword>
<comment type="subcellular location">
    <subcellularLocation>
        <location evidence="1">Cell membrane</location>
        <topology evidence="1">Multi-pass membrane protein</topology>
    </subcellularLocation>
</comment>
<dbReference type="EMBL" id="UAUE01000031">
    <property type="protein sequence ID" value="SPZ02655.1"/>
    <property type="molecule type" value="Genomic_DNA"/>
</dbReference>
<reference evidence="9 10" key="1">
    <citation type="submission" date="2018-06" db="EMBL/GenBank/DDBJ databases">
        <authorList>
            <consortium name="Pathogen Informatics"/>
            <person name="Doyle S."/>
        </authorList>
    </citation>
    <scope>NUCLEOTIDE SEQUENCE [LARGE SCALE GENOMIC DNA]</scope>
    <source>
        <strain evidence="9 10">NCTC10975</strain>
    </source>
</reference>
<evidence type="ECO:0000256" key="2">
    <source>
        <dbReference type="ARBA" id="ARBA00005275"/>
    </source>
</evidence>
<evidence type="ECO:0000256" key="8">
    <source>
        <dbReference type="SAM" id="Phobius"/>
    </source>
</evidence>
<evidence type="ECO:0000313" key="10">
    <source>
        <dbReference type="Proteomes" id="UP000251485"/>
    </source>
</evidence>